<name>A0A1S1Z150_FLAPC</name>
<dbReference type="RefSeq" id="WP_044224103.1">
    <property type="nucleotide sequence ID" value="NZ_JRYR02000001.1"/>
</dbReference>
<protein>
    <recommendedName>
        <fullName evidence="4">Signal peptidase I</fullName>
    </recommendedName>
</protein>
<reference evidence="2 3" key="1">
    <citation type="journal article" date="2012" name="Int. J. Syst. Evol. Microbiol.">
        <title>Flammeovirga pacifica sp. nov., isolated from deep-sea sediment.</title>
        <authorList>
            <person name="Xu H."/>
            <person name="Fu Y."/>
            <person name="Yang N."/>
            <person name="Ding Z."/>
            <person name="Lai Q."/>
            <person name="Zeng R."/>
        </authorList>
    </citation>
    <scope>NUCLEOTIDE SEQUENCE [LARGE SCALE GENOMIC DNA]</scope>
    <source>
        <strain evidence="3">DSM 24597 / LMG 26175 / WPAGA1</strain>
    </source>
</reference>
<keyword evidence="1" id="KW-1133">Transmembrane helix</keyword>
<evidence type="ECO:0000256" key="1">
    <source>
        <dbReference type="SAM" id="Phobius"/>
    </source>
</evidence>
<feature type="transmembrane region" description="Helical" evidence="1">
    <location>
        <begin position="35"/>
        <end position="52"/>
    </location>
</feature>
<keyword evidence="1" id="KW-0472">Membrane</keyword>
<feature type="transmembrane region" description="Helical" evidence="1">
    <location>
        <begin position="58"/>
        <end position="76"/>
    </location>
</feature>
<evidence type="ECO:0008006" key="4">
    <source>
        <dbReference type="Google" id="ProtNLM"/>
    </source>
</evidence>
<dbReference type="AlphaFoldDB" id="A0A1S1Z150"/>
<feature type="transmembrane region" description="Helical" evidence="1">
    <location>
        <begin position="6"/>
        <end position="28"/>
    </location>
</feature>
<sequence length="119" mass="13592">MDNNSLGLITSIIYFGLIILMIVAYWKLFEKANKPGWASIIPIYNAIVLLEIVGKPWWWLLLFLIPGVNIILMFYVTHLFAQSYGKDIIYTIGLIFLPFIFGLLMAFDKDTKYRGPAGA</sequence>
<organism evidence="2 3">
    <name type="scientific">Flammeovirga pacifica</name>
    <dbReference type="NCBI Taxonomy" id="915059"/>
    <lineage>
        <taxon>Bacteria</taxon>
        <taxon>Pseudomonadati</taxon>
        <taxon>Bacteroidota</taxon>
        <taxon>Cytophagia</taxon>
        <taxon>Cytophagales</taxon>
        <taxon>Flammeovirgaceae</taxon>
        <taxon>Flammeovirga</taxon>
    </lineage>
</organism>
<dbReference type="OrthoDB" id="2376202at2"/>
<evidence type="ECO:0000313" key="3">
    <source>
        <dbReference type="Proteomes" id="UP000179797"/>
    </source>
</evidence>
<dbReference type="Proteomes" id="UP000179797">
    <property type="component" value="Unassembled WGS sequence"/>
</dbReference>
<dbReference type="EMBL" id="JRYR02000001">
    <property type="protein sequence ID" value="OHX66996.1"/>
    <property type="molecule type" value="Genomic_DNA"/>
</dbReference>
<evidence type="ECO:0000313" key="2">
    <source>
        <dbReference type="EMBL" id="OHX66996.1"/>
    </source>
</evidence>
<dbReference type="InterPro" id="IPR043739">
    <property type="entry name" value="DUF5684"/>
</dbReference>
<comment type="caution">
    <text evidence="2">The sequence shown here is derived from an EMBL/GenBank/DDBJ whole genome shotgun (WGS) entry which is preliminary data.</text>
</comment>
<feature type="transmembrane region" description="Helical" evidence="1">
    <location>
        <begin position="88"/>
        <end position="107"/>
    </location>
</feature>
<keyword evidence="3" id="KW-1185">Reference proteome</keyword>
<dbReference type="STRING" id="915059.NH26_11900"/>
<keyword evidence="1" id="KW-0812">Transmembrane</keyword>
<proteinExistence type="predicted"/>
<accession>A0A1S1Z150</accession>
<dbReference type="Pfam" id="PF18936">
    <property type="entry name" value="DUF5684"/>
    <property type="match status" value="1"/>
</dbReference>
<gene>
    <name evidence="2" type="ORF">NH26_11900</name>
</gene>